<dbReference type="InterPro" id="IPR001841">
    <property type="entry name" value="Znf_RING"/>
</dbReference>
<dbReference type="STRING" id="1441469.A0A225ASD0"/>
<dbReference type="InterPro" id="IPR038718">
    <property type="entry name" value="SNF2-like_sf"/>
</dbReference>
<dbReference type="InterPro" id="IPR050628">
    <property type="entry name" value="SNF2_RAD54_helicase_TF"/>
</dbReference>
<evidence type="ECO:0000313" key="11">
    <source>
        <dbReference type="Proteomes" id="UP000214365"/>
    </source>
</evidence>
<sequence length="929" mass="104904">MEGTEAPDLASASLAIRLQEYLNPPIPSTPPSAPLGEDCPPKPDADQANDELFISEHEPPRKRARRTPLLTSKEVRESVRIGLDDAYAGRIPSSSHLNVTWKATDDSKGRKKSKANELDFATLGGSNIIEDIRENSRLPSIPVSTKANKNIALQELVEGIPEAAQKDAAPDKRAIIKATKKFNYKPRSDRQGGWKHIKLQASLYHHQTMKLLGAAFMPDKRERENSDQKPYGANIVDGDFKVLDDNANTTLIVAPRGVIGHWKSQIDKHVRPNILGPILSHYAGSRVDSSNAVETMLWHKVILTSYDEVRNSYPKLKKPDGMTLEKVQRWAEKEFKENAGPLHQIRFRRIILDEGHQIRNPSSQTSIAVRALHAHYKWILSGTPLLKWGRMSVELGDIEKLIHENDSHNAEFWAYFNFLEVPHVGRFSNFLANFCSGSELANQRLTSIVKSVVFRRTHRSRLFECPIITLPEIGEKTVTVKPLAIEKALYNMIKDFFIDGINCIASSNDQEAQNRCFLTMLLKLRMLNSHLLCVQDILKKLLAIDVNLAELQSVLTANSENETDCSQQIFSVIHGLVMTGKQAKKPRAPATPLTAQFLKRVFEWMNNENQEECQTRMKCARCDALAARTRVTSCMHLICEDCFQYLKESDSSWSSKIVCPVCTDKNTVDTEDFDMDPSILSLRLGYMCAKSRENGSKKKPKKKISASATNSLFMSVFEENADEFNRRADIDWLKAEGEDMPSSKVIQTRDLIHKWMAEDPETKIVIFTQFRAMASIFGGMCRREKWAYVMLTGDMDFASRQQSIDDFQSKPEFQIMIASLKAGGVGLDLTSGNKCILVEPWWNDAIQQQAFCRLFRIGQVRNVEIVKLVATDTIDEYMMELQQMKLEQIEHAIGDATLPLTGVAGMLMKHFGTPEMNEDGGYTLHARTE</sequence>
<protein>
    <submittedName>
        <fullName evidence="10">Uncharacterized protein</fullName>
    </submittedName>
</protein>
<accession>A0A225ASD0</accession>
<dbReference type="EMBL" id="LFMY01000010">
    <property type="protein sequence ID" value="OKL57866.1"/>
    <property type="molecule type" value="Genomic_DNA"/>
</dbReference>
<keyword evidence="11" id="KW-1185">Reference proteome</keyword>
<dbReference type="AlphaFoldDB" id="A0A225ASD0"/>
<dbReference type="GO" id="GO:0016787">
    <property type="term" value="F:hydrolase activity"/>
    <property type="evidence" value="ECO:0007669"/>
    <property type="project" value="UniProtKB-KW"/>
</dbReference>
<keyword evidence="3" id="KW-0378">Hydrolase</keyword>
<proteinExistence type="inferred from homology"/>
<dbReference type="PANTHER" id="PTHR45626:SF17">
    <property type="entry name" value="HELICASE-LIKE TRANSCRIPTION FACTOR"/>
    <property type="match status" value="1"/>
</dbReference>
<organism evidence="10 11">
    <name type="scientific">Talaromyces atroroseus</name>
    <dbReference type="NCBI Taxonomy" id="1441469"/>
    <lineage>
        <taxon>Eukaryota</taxon>
        <taxon>Fungi</taxon>
        <taxon>Dikarya</taxon>
        <taxon>Ascomycota</taxon>
        <taxon>Pezizomycotina</taxon>
        <taxon>Eurotiomycetes</taxon>
        <taxon>Eurotiomycetidae</taxon>
        <taxon>Eurotiales</taxon>
        <taxon>Trichocomaceae</taxon>
        <taxon>Talaromyces</taxon>
        <taxon>Talaromyces sect. Trachyspermi</taxon>
    </lineage>
</organism>
<evidence type="ECO:0000256" key="3">
    <source>
        <dbReference type="ARBA" id="ARBA00022801"/>
    </source>
</evidence>
<dbReference type="GO" id="GO:0005524">
    <property type="term" value="F:ATP binding"/>
    <property type="evidence" value="ECO:0007669"/>
    <property type="project" value="UniProtKB-KW"/>
</dbReference>
<dbReference type="InterPro" id="IPR013083">
    <property type="entry name" value="Znf_RING/FYVE/PHD"/>
</dbReference>
<dbReference type="Gene3D" id="3.40.50.300">
    <property type="entry name" value="P-loop containing nucleotide triphosphate hydrolases"/>
    <property type="match status" value="1"/>
</dbReference>
<evidence type="ECO:0000256" key="6">
    <source>
        <dbReference type="PROSITE-ProRule" id="PRU00175"/>
    </source>
</evidence>
<keyword evidence="6" id="KW-0479">Metal-binding</keyword>
<feature type="domain" description="Helicase C-terminal" evidence="9">
    <location>
        <begin position="747"/>
        <end position="904"/>
    </location>
</feature>
<keyword evidence="6" id="KW-0862">Zinc</keyword>
<dbReference type="RefSeq" id="XP_020117987.1">
    <property type="nucleotide sequence ID" value="XM_020268824.1"/>
</dbReference>
<dbReference type="CDD" id="cd18008">
    <property type="entry name" value="DEXDc_SHPRH-like"/>
    <property type="match status" value="1"/>
</dbReference>
<dbReference type="Proteomes" id="UP000214365">
    <property type="component" value="Unassembled WGS sequence"/>
</dbReference>
<keyword evidence="4" id="KW-0347">Helicase</keyword>
<evidence type="ECO:0000256" key="5">
    <source>
        <dbReference type="ARBA" id="ARBA00022840"/>
    </source>
</evidence>
<dbReference type="GO" id="GO:0005634">
    <property type="term" value="C:nucleus"/>
    <property type="evidence" value="ECO:0007669"/>
    <property type="project" value="TreeGrafter"/>
</dbReference>
<dbReference type="GO" id="GO:0008270">
    <property type="term" value="F:zinc ion binding"/>
    <property type="evidence" value="ECO:0007669"/>
    <property type="project" value="UniProtKB-KW"/>
</dbReference>
<dbReference type="GO" id="GO:0008094">
    <property type="term" value="F:ATP-dependent activity, acting on DNA"/>
    <property type="evidence" value="ECO:0007669"/>
    <property type="project" value="TreeGrafter"/>
</dbReference>
<dbReference type="PROSITE" id="PS50089">
    <property type="entry name" value="ZF_RING_2"/>
    <property type="match status" value="1"/>
</dbReference>
<dbReference type="GeneID" id="31006291"/>
<dbReference type="GO" id="GO:0006281">
    <property type="term" value="P:DNA repair"/>
    <property type="evidence" value="ECO:0007669"/>
    <property type="project" value="TreeGrafter"/>
</dbReference>
<dbReference type="Gene3D" id="3.30.40.10">
    <property type="entry name" value="Zinc/RING finger domain, C3HC4 (zinc finger)"/>
    <property type="match status" value="1"/>
</dbReference>
<feature type="compositionally biased region" description="Pro residues" evidence="7">
    <location>
        <begin position="24"/>
        <end position="33"/>
    </location>
</feature>
<dbReference type="PANTHER" id="PTHR45626">
    <property type="entry name" value="TRANSCRIPTION TERMINATION FACTOR 2-RELATED"/>
    <property type="match status" value="1"/>
</dbReference>
<dbReference type="Gene3D" id="3.40.50.10810">
    <property type="entry name" value="Tandem AAA-ATPase domain"/>
    <property type="match status" value="1"/>
</dbReference>
<evidence type="ECO:0000256" key="7">
    <source>
        <dbReference type="SAM" id="MobiDB-lite"/>
    </source>
</evidence>
<dbReference type="OrthoDB" id="1699231at2759"/>
<dbReference type="Pfam" id="PF00271">
    <property type="entry name" value="Helicase_C"/>
    <property type="match status" value="1"/>
</dbReference>
<reference evidence="10 11" key="1">
    <citation type="submission" date="2015-06" db="EMBL/GenBank/DDBJ databases">
        <title>Talaromyces atroroseus IBT 11181 draft genome.</title>
        <authorList>
            <person name="Rasmussen K.B."/>
            <person name="Rasmussen S."/>
            <person name="Petersen B."/>
            <person name="Sicheritz-Ponten T."/>
            <person name="Mortensen U.H."/>
            <person name="Thrane U."/>
        </authorList>
    </citation>
    <scope>NUCLEOTIDE SEQUENCE [LARGE SCALE GENOMIC DNA]</scope>
    <source>
        <strain evidence="10 11">IBT 11181</strain>
    </source>
</reference>
<gene>
    <name evidence="10" type="ORF">UA08_06536</name>
</gene>
<evidence type="ECO:0000313" key="10">
    <source>
        <dbReference type="EMBL" id="OKL57866.1"/>
    </source>
</evidence>
<comment type="similarity">
    <text evidence="1">Belongs to the SNF2/RAD54 helicase family.</text>
</comment>
<keyword evidence="6" id="KW-0863">Zinc-finger</keyword>
<dbReference type="Pfam" id="PF00176">
    <property type="entry name" value="SNF2-rel_dom"/>
    <property type="match status" value="1"/>
</dbReference>
<dbReference type="InterPro" id="IPR000330">
    <property type="entry name" value="SNF2_N"/>
</dbReference>
<evidence type="ECO:0000256" key="1">
    <source>
        <dbReference type="ARBA" id="ARBA00007025"/>
    </source>
</evidence>
<name>A0A225ASD0_TALAT</name>
<feature type="domain" description="RING-type" evidence="8">
    <location>
        <begin position="619"/>
        <end position="663"/>
    </location>
</feature>
<dbReference type="InterPro" id="IPR027417">
    <property type="entry name" value="P-loop_NTPase"/>
</dbReference>
<dbReference type="SUPFAM" id="SSF52540">
    <property type="entry name" value="P-loop containing nucleoside triphosphate hydrolases"/>
    <property type="match status" value="2"/>
</dbReference>
<dbReference type="CDD" id="cd18793">
    <property type="entry name" value="SF2_C_SNF"/>
    <property type="match status" value="1"/>
</dbReference>
<dbReference type="GO" id="GO:0004386">
    <property type="term" value="F:helicase activity"/>
    <property type="evidence" value="ECO:0007669"/>
    <property type="project" value="UniProtKB-KW"/>
</dbReference>
<keyword evidence="5" id="KW-0067">ATP-binding</keyword>
<keyword evidence="2" id="KW-0547">Nucleotide-binding</keyword>
<dbReference type="InterPro" id="IPR049730">
    <property type="entry name" value="SNF2/RAD54-like_C"/>
</dbReference>
<dbReference type="InterPro" id="IPR001650">
    <property type="entry name" value="Helicase_C-like"/>
</dbReference>
<dbReference type="PROSITE" id="PS51194">
    <property type="entry name" value="HELICASE_CTER"/>
    <property type="match status" value="1"/>
</dbReference>
<evidence type="ECO:0000256" key="4">
    <source>
        <dbReference type="ARBA" id="ARBA00022806"/>
    </source>
</evidence>
<dbReference type="SMART" id="SM00184">
    <property type="entry name" value="RING"/>
    <property type="match status" value="1"/>
</dbReference>
<evidence type="ECO:0000259" key="8">
    <source>
        <dbReference type="PROSITE" id="PS50089"/>
    </source>
</evidence>
<comment type="caution">
    <text evidence="10">The sequence shown here is derived from an EMBL/GenBank/DDBJ whole genome shotgun (WGS) entry which is preliminary data.</text>
</comment>
<dbReference type="SMART" id="SM00490">
    <property type="entry name" value="HELICc"/>
    <property type="match status" value="1"/>
</dbReference>
<dbReference type="SUPFAM" id="SSF57850">
    <property type="entry name" value="RING/U-box"/>
    <property type="match status" value="1"/>
</dbReference>
<evidence type="ECO:0000259" key="9">
    <source>
        <dbReference type="PROSITE" id="PS51194"/>
    </source>
</evidence>
<feature type="region of interest" description="Disordered" evidence="7">
    <location>
        <begin position="21"/>
        <end position="69"/>
    </location>
</feature>
<evidence type="ECO:0000256" key="2">
    <source>
        <dbReference type="ARBA" id="ARBA00022741"/>
    </source>
</evidence>